<dbReference type="eggNOG" id="COG1051">
    <property type="taxonomic scope" value="Bacteria"/>
</dbReference>
<evidence type="ECO:0000256" key="6">
    <source>
        <dbReference type="RuleBase" id="RU364043"/>
    </source>
</evidence>
<evidence type="ECO:0000259" key="7">
    <source>
        <dbReference type="PROSITE" id="PS51462"/>
    </source>
</evidence>
<comment type="subunit">
    <text evidence="3 6">Monomer.</text>
</comment>
<evidence type="ECO:0000313" key="8">
    <source>
        <dbReference type="EMBL" id="ABC29157.1"/>
    </source>
</evidence>
<dbReference type="CDD" id="cd03675">
    <property type="entry name" value="NUDIX_Hydrolase"/>
    <property type="match status" value="1"/>
</dbReference>
<name>Q2SJL7_HAHCH</name>
<evidence type="ECO:0000256" key="1">
    <source>
        <dbReference type="ARBA" id="ARBA00001946"/>
    </source>
</evidence>
<sequence length="148" mass="16905">MVWSPRAVVAAIIPQDDKFLFVEEEIDGRAVLNQPAGHIEKGESIFGAVLRETLEETGWEVELENFIGIYVLNTPDPETVYHRYCFSARALRQTGRTLDSDISAIHWLSHTQLLNGELPLRSDLVRLCLEDYLAGRRLPLDTIRHHKI</sequence>
<proteinExistence type="inferred from homology"/>
<gene>
    <name evidence="8" type="primary">mutT</name>
    <name evidence="6" type="synonym">nudJ</name>
    <name evidence="8" type="ordered locus">HCH_02334</name>
</gene>
<dbReference type="InterPro" id="IPR015797">
    <property type="entry name" value="NUDIX_hydrolase-like_dom_sf"/>
</dbReference>
<dbReference type="AlphaFoldDB" id="Q2SJL7"/>
<dbReference type="Pfam" id="PF00293">
    <property type="entry name" value="NUDIX"/>
    <property type="match status" value="1"/>
</dbReference>
<dbReference type="InterPro" id="IPR000086">
    <property type="entry name" value="NUDIX_hydrolase_dom"/>
</dbReference>
<dbReference type="EMBL" id="CP000155">
    <property type="protein sequence ID" value="ABC29157.1"/>
    <property type="molecule type" value="Genomic_DNA"/>
</dbReference>
<dbReference type="InterPro" id="IPR020084">
    <property type="entry name" value="NUDIX_hydrolase_CS"/>
</dbReference>
<evidence type="ECO:0000256" key="3">
    <source>
        <dbReference type="ARBA" id="ARBA00011245"/>
    </source>
</evidence>
<evidence type="ECO:0000256" key="4">
    <source>
        <dbReference type="ARBA" id="ARBA00015552"/>
    </source>
</evidence>
<keyword evidence="6" id="KW-0460">Magnesium</keyword>
<keyword evidence="5 6" id="KW-0378">Hydrolase</keyword>
<reference evidence="8 9" key="1">
    <citation type="journal article" date="2005" name="Nucleic Acids Res.">
        <title>Genomic blueprint of Hahella chejuensis, a marine microbe producing an algicidal agent.</title>
        <authorList>
            <person name="Jeong H."/>
            <person name="Yim J.H."/>
            <person name="Lee C."/>
            <person name="Choi S.-H."/>
            <person name="Park Y.K."/>
            <person name="Yoon S.H."/>
            <person name="Hur C.-G."/>
            <person name="Kang H.-Y."/>
            <person name="Kim D."/>
            <person name="Lee H.H."/>
            <person name="Park K.H."/>
            <person name="Park S.-H."/>
            <person name="Park H.-S."/>
            <person name="Lee H.K."/>
            <person name="Oh T.K."/>
            <person name="Kim J.F."/>
        </authorList>
    </citation>
    <scope>NUCLEOTIDE SEQUENCE [LARGE SCALE GENOMIC DNA]</scope>
    <source>
        <strain evidence="8 9">KCTC 2396</strain>
    </source>
</reference>
<dbReference type="RefSeq" id="WP_011396226.1">
    <property type="nucleotide sequence ID" value="NC_007645.1"/>
</dbReference>
<dbReference type="GO" id="GO:0004787">
    <property type="term" value="F:thiamine diphosphate phosphatase activity"/>
    <property type="evidence" value="ECO:0007669"/>
    <property type="project" value="InterPro"/>
</dbReference>
<dbReference type="PROSITE" id="PS51462">
    <property type="entry name" value="NUDIX"/>
    <property type="match status" value="1"/>
</dbReference>
<dbReference type="InterPro" id="IPR033713">
    <property type="entry name" value="NudJ"/>
</dbReference>
<protein>
    <recommendedName>
        <fullName evidence="4 6">Phosphatase NudJ</fullName>
        <ecNumber evidence="6">3.6.1.-</ecNumber>
    </recommendedName>
</protein>
<dbReference type="Gene3D" id="3.90.79.10">
    <property type="entry name" value="Nucleoside Triphosphate Pyrophosphohydrolase"/>
    <property type="match status" value="1"/>
</dbReference>
<dbReference type="STRING" id="349521.HCH_02334"/>
<keyword evidence="9" id="KW-1185">Reference proteome</keyword>
<dbReference type="HOGENOM" id="CLU_037162_6_1_6"/>
<dbReference type="PANTHER" id="PTHR43222:SF11">
    <property type="entry name" value="PHOSPHATASE NUDJ"/>
    <property type="match status" value="1"/>
</dbReference>
<dbReference type="KEGG" id="hch:HCH_02334"/>
<evidence type="ECO:0000313" key="9">
    <source>
        <dbReference type="Proteomes" id="UP000000238"/>
    </source>
</evidence>
<comment type="cofactor">
    <cofactor evidence="1 6">
        <name>Mg(2+)</name>
        <dbReference type="ChEBI" id="CHEBI:18420"/>
    </cofactor>
</comment>
<feature type="domain" description="Nudix hydrolase" evidence="7">
    <location>
        <begin position="3"/>
        <end position="133"/>
    </location>
</feature>
<dbReference type="PROSITE" id="PS00893">
    <property type="entry name" value="NUDIX_BOX"/>
    <property type="match status" value="1"/>
</dbReference>
<organism evidence="8 9">
    <name type="scientific">Hahella chejuensis (strain KCTC 2396)</name>
    <dbReference type="NCBI Taxonomy" id="349521"/>
    <lineage>
        <taxon>Bacteria</taxon>
        <taxon>Pseudomonadati</taxon>
        <taxon>Pseudomonadota</taxon>
        <taxon>Gammaproteobacteria</taxon>
        <taxon>Oceanospirillales</taxon>
        <taxon>Hahellaceae</taxon>
        <taxon>Hahella</taxon>
    </lineage>
</organism>
<dbReference type="PANTHER" id="PTHR43222">
    <property type="entry name" value="NUDIX HYDROLASE 23"/>
    <property type="match status" value="1"/>
</dbReference>
<comment type="similarity">
    <text evidence="2 6">Belongs to the Nudix hydrolase family. NudJ subfamily.</text>
</comment>
<dbReference type="OrthoDB" id="8594221at2"/>
<accession>Q2SJL7</accession>
<evidence type="ECO:0000256" key="5">
    <source>
        <dbReference type="ARBA" id="ARBA00022801"/>
    </source>
</evidence>
<dbReference type="SUPFAM" id="SSF55811">
    <property type="entry name" value="Nudix"/>
    <property type="match status" value="1"/>
</dbReference>
<dbReference type="GO" id="GO:0017110">
    <property type="term" value="F:nucleoside diphosphate phosphatase activity"/>
    <property type="evidence" value="ECO:0007669"/>
    <property type="project" value="InterPro"/>
</dbReference>
<dbReference type="EC" id="3.6.1.-" evidence="6"/>
<dbReference type="GO" id="GO:0017111">
    <property type="term" value="F:ribonucleoside triphosphate phosphatase activity"/>
    <property type="evidence" value="ECO:0007669"/>
    <property type="project" value="InterPro"/>
</dbReference>
<dbReference type="Proteomes" id="UP000000238">
    <property type="component" value="Chromosome"/>
</dbReference>
<evidence type="ECO:0000256" key="2">
    <source>
        <dbReference type="ARBA" id="ARBA00007608"/>
    </source>
</evidence>